<dbReference type="GO" id="GO:0015123">
    <property type="term" value="F:acetate transmembrane transporter activity"/>
    <property type="evidence" value="ECO:0007669"/>
    <property type="project" value="TreeGrafter"/>
</dbReference>
<dbReference type="EMBL" id="MDYL01000014">
    <property type="protein sequence ID" value="OQD73671.1"/>
    <property type="molecule type" value="Genomic_DNA"/>
</dbReference>
<keyword evidence="5 6" id="KW-0472">Membrane</keyword>
<evidence type="ECO:0000256" key="1">
    <source>
        <dbReference type="ARBA" id="ARBA00004141"/>
    </source>
</evidence>
<comment type="subcellular location">
    <subcellularLocation>
        <location evidence="1">Membrane</location>
        <topology evidence="1">Multi-pass membrane protein</topology>
    </subcellularLocation>
</comment>
<dbReference type="InterPro" id="IPR047622">
    <property type="entry name" value="GPR1_FUN34_YAAH"/>
</dbReference>
<feature type="transmembrane region" description="Helical" evidence="6">
    <location>
        <begin position="172"/>
        <end position="194"/>
    </location>
</feature>
<dbReference type="AlphaFoldDB" id="A0A1V6P9L0"/>
<comment type="similarity">
    <text evidence="2">Belongs to the acetate uptake transporter (AceTr) (TC 2.A.96) family.</text>
</comment>
<feature type="transmembrane region" description="Helical" evidence="6">
    <location>
        <begin position="105"/>
        <end position="125"/>
    </location>
</feature>
<evidence type="ECO:0000256" key="4">
    <source>
        <dbReference type="ARBA" id="ARBA00022989"/>
    </source>
</evidence>
<evidence type="ECO:0000256" key="6">
    <source>
        <dbReference type="SAM" id="Phobius"/>
    </source>
</evidence>
<evidence type="ECO:0000313" key="7">
    <source>
        <dbReference type="EMBL" id="OQD73671.1"/>
    </source>
</evidence>
<dbReference type="PANTHER" id="PTHR31123:SF1">
    <property type="entry name" value="ACCUMULATION OF DYADS PROTEIN 2-RELATED"/>
    <property type="match status" value="1"/>
</dbReference>
<dbReference type="OrthoDB" id="3648309at2759"/>
<evidence type="ECO:0000313" key="8">
    <source>
        <dbReference type="Proteomes" id="UP000191522"/>
    </source>
</evidence>
<dbReference type="PROSITE" id="PS01114">
    <property type="entry name" value="GPR1_FUN34_YAAH"/>
    <property type="match status" value="1"/>
</dbReference>
<keyword evidence="4 6" id="KW-1133">Transmembrane helix</keyword>
<keyword evidence="3 6" id="KW-0812">Transmembrane</keyword>
<evidence type="ECO:0000256" key="3">
    <source>
        <dbReference type="ARBA" id="ARBA00022692"/>
    </source>
</evidence>
<keyword evidence="8" id="KW-1185">Reference proteome</keyword>
<feature type="transmembrane region" description="Helical" evidence="6">
    <location>
        <begin position="137"/>
        <end position="160"/>
    </location>
</feature>
<reference evidence="8" key="1">
    <citation type="journal article" date="2017" name="Nat. Microbiol.">
        <title>Global analysis of biosynthetic gene clusters reveals vast potential of secondary metabolite production in Penicillium species.</title>
        <authorList>
            <person name="Nielsen J.C."/>
            <person name="Grijseels S."/>
            <person name="Prigent S."/>
            <person name="Ji B."/>
            <person name="Dainat J."/>
            <person name="Nielsen K.F."/>
            <person name="Frisvad J.C."/>
            <person name="Workman M."/>
            <person name="Nielsen J."/>
        </authorList>
    </citation>
    <scope>NUCLEOTIDE SEQUENCE [LARGE SCALE GENOMIC DNA]</scope>
    <source>
        <strain evidence="8">IBT 11843</strain>
    </source>
</reference>
<feature type="transmembrane region" description="Helical" evidence="6">
    <location>
        <begin position="234"/>
        <end position="258"/>
    </location>
</feature>
<gene>
    <name evidence="7" type="ORF">PENDEC_c014G02109</name>
</gene>
<dbReference type="OMA" id="AHQAPMY"/>
<dbReference type="STRING" id="69771.A0A1V6P9L0"/>
<dbReference type="NCBIfam" id="NF038013">
    <property type="entry name" value="AceTr_1"/>
    <property type="match status" value="1"/>
</dbReference>
<name>A0A1V6P9L0_PENDC</name>
<organism evidence="7 8">
    <name type="scientific">Penicillium decumbens</name>
    <dbReference type="NCBI Taxonomy" id="69771"/>
    <lineage>
        <taxon>Eukaryota</taxon>
        <taxon>Fungi</taxon>
        <taxon>Dikarya</taxon>
        <taxon>Ascomycota</taxon>
        <taxon>Pezizomycotina</taxon>
        <taxon>Eurotiomycetes</taxon>
        <taxon>Eurotiomycetidae</taxon>
        <taxon>Eurotiales</taxon>
        <taxon>Aspergillaceae</taxon>
        <taxon>Penicillium</taxon>
    </lineage>
</organism>
<protein>
    <submittedName>
        <fullName evidence="7">Uncharacterized protein</fullName>
    </submittedName>
</protein>
<dbReference type="PANTHER" id="PTHR31123">
    <property type="entry name" value="ACCUMULATION OF DYADS PROTEIN 2-RELATED"/>
    <property type="match status" value="1"/>
</dbReference>
<evidence type="ECO:0000256" key="2">
    <source>
        <dbReference type="ARBA" id="ARBA00005587"/>
    </source>
</evidence>
<evidence type="ECO:0000256" key="5">
    <source>
        <dbReference type="ARBA" id="ARBA00023136"/>
    </source>
</evidence>
<proteinExistence type="inferred from homology"/>
<dbReference type="InterPro" id="IPR000791">
    <property type="entry name" value="Gpr1/Fun34/SatP-like"/>
</dbReference>
<dbReference type="Pfam" id="PF01184">
    <property type="entry name" value="Gpr1_Fun34_YaaH"/>
    <property type="match status" value="1"/>
</dbReference>
<feature type="transmembrane region" description="Helical" evidence="6">
    <location>
        <begin position="200"/>
        <end position="222"/>
    </location>
</feature>
<dbReference type="GO" id="GO:0005886">
    <property type="term" value="C:plasma membrane"/>
    <property type="evidence" value="ECO:0007669"/>
    <property type="project" value="TreeGrafter"/>
</dbReference>
<comment type="caution">
    <text evidence="7">The sequence shown here is derived from an EMBL/GenBank/DDBJ whole genome shotgun (WGS) entry which is preliminary data.</text>
</comment>
<dbReference type="InterPro" id="IPR051633">
    <property type="entry name" value="AceTr"/>
</dbReference>
<accession>A0A1V6P9L0</accession>
<sequence>MSNSDSQSDPKLEAGVLDGDKITHQQTNQSEHIDYAHYGPLAHVNTAGTLYPPFAGQFQPGAFRPGPVEQRKIANPAPLGLCGFALTTFVSGCINMKARGITEPYMWVGPAYAYGGFVQILAGMWEMAVGNTFGATAFASYGGFWISMAITFTSGGFHITEELVQADNGSMGMFYDSFGLFLFGWFIFSFVLLICTMKSTVVFFSLFFCVDLAFLLLGIGYMVRDEKGAPNAKLLAAGGFFDILASFLAWWAAFAGIADTSNSFFIVPVWHFPWSDKGKASRQKTE</sequence>
<dbReference type="Proteomes" id="UP000191522">
    <property type="component" value="Unassembled WGS sequence"/>
</dbReference>